<protein>
    <recommendedName>
        <fullName evidence="4">PGG domain-containing protein</fullName>
    </recommendedName>
</protein>
<name>A0A0E0I1J3_ORYNI</name>
<keyword evidence="3" id="KW-1185">Reference proteome</keyword>
<proteinExistence type="predicted"/>
<keyword evidence="1" id="KW-1133">Transmembrane helix</keyword>
<dbReference type="Proteomes" id="UP000006591">
    <property type="component" value="Chromosome 7"/>
</dbReference>
<organism evidence="2">
    <name type="scientific">Oryza nivara</name>
    <name type="common">Indian wild rice</name>
    <name type="synonym">Oryza sativa f. spontanea</name>
    <dbReference type="NCBI Taxonomy" id="4536"/>
    <lineage>
        <taxon>Eukaryota</taxon>
        <taxon>Viridiplantae</taxon>
        <taxon>Streptophyta</taxon>
        <taxon>Embryophyta</taxon>
        <taxon>Tracheophyta</taxon>
        <taxon>Spermatophyta</taxon>
        <taxon>Magnoliopsida</taxon>
        <taxon>Liliopsida</taxon>
        <taxon>Poales</taxon>
        <taxon>Poaceae</taxon>
        <taxon>BOP clade</taxon>
        <taxon>Oryzoideae</taxon>
        <taxon>Oryzeae</taxon>
        <taxon>Oryzinae</taxon>
        <taxon>Oryza</taxon>
    </lineage>
</organism>
<reference evidence="2" key="1">
    <citation type="submission" date="2015-04" db="UniProtKB">
        <authorList>
            <consortium name="EnsemblPlants"/>
        </authorList>
    </citation>
    <scope>IDENTIFICATION</scope>
    <source>
        <strain evidence="2">SL10</strain>
    </source>
</reference>
<feature type="transmembrane region" description="Helical" evidence="1">
    <location>
        <begin position="112"/>
        <end position="131"/>
    </location>
</feature>
<evidence type="ECO:0000313" key="3">
    <source>
        <dbReference type="Proteomes" id="UP000006591"/>
    </source>
</evidence>
<keyword evidence="1" id="KW-0472">Membrane</keyword>
<accession>A0A0E0I1J3</accession>
<feature type="transmembrane region" description="Helical" evidence="1">
    <location>
        <begin position="183"/>
        <end position="202"/>
    </location>
</feature>
<evidence type="ECO:0008006" key="4">
    <source>
        <dbReference type="Google" id="ProtNLM"/>
    </source>
</evidence>
<dbReference type="Gramene" id="ONIVA07G14840.1">
    <property type="protein sequence ID" value="ONIVA07G14840.1"/>
    <property type="gene ID" value="ONIVA07G14840"/>
</dbReference>
<evidence type="ECO:0000313" key="2">
    <source>
        <dbReference type="EnsemblPlants" id="ONIVA07G14840.1"/>
    </source>
</evidence>
<sequence>MDILRQLAWTASRLGPRRLDHFIDEFNIPRNLTVVSALIATASFSAFFGLVGARGGHRRDRYLFKALVLSDSLAFLCAIVATVWLTTRRGASMLVAFSLGAYRLLSPVDERTAPPVMVLGLLLVLLAGNLADWEPLSLLRAAPAAVLRRGVRAVGLGVFEEPLSPHVAEHVAKPVRSSFAGVLLLRMAVTMFICLLVFGLAFL</sequence>
<dbReference type="HOGENOM" id="CLU_1350808_0_0_1"/>
<dbReference type="AlphaFoldDB" id="A0A0E0I1J3"/>
<evidence type="ECO:0000256" key="1">
    <source>
        <dbReference type="SAM" id="Phobius"/>
    </source>
</evidence>
<keyword evidence="1" id="KW-0812">Transmembrane</keyword>
<reference evidence="2" key="2">
    <citation type="submission" date="2018-04" db="EMBL/GenBank/DDBJ databases">
        <title>OnivRS2 (Oryza nivara Reference Sequence Version 2).</title>
        <authorList>
            <person name="Zhang J."/>
            <person name="Kudrna D."/>
            <person name="Lee S."/>
            <person name="Talag J."/>
            <person name="Rajasekar S."/>
            <person name="Welchert J."/>
            <person name="Hsing Y.-I."/>
            <person name="Wing R.A."/>
        </authorList>
    </citation>
    <scope>NUCLEOTIDE SEQUENCE [LARGE SCALE GENOMIC DNA]</scope>
    <source>
        <strain evidence="2">SL10</strain>
    </source>
</reference>
<dbReference type="EnsemblPlants" id="ONIVA07G14840.1">
    <property type="protein sequence ID" value="ONIVA07G14840.1"/>
    <property type="gene ID" value="ONIVA07G14840"/>
</dbReference>
<dbReference type="OMA" id="HFMDEFG"/>
<feature type="transmembrane region" description="Helical" evidence="1">
    <location>
        <begin position="32"/>
        <end position="51"/>
    </location>
</feature>
<dbReference type="STRING" id="4536.A0A0E0I1J3"/>
<feature type="transmembrane region" description="Helical" evidence="1">
    <location>
        <begin position="63"/>
        <end position="85"/>
    </location>
</feature>